<feature type="region of interest" description="Disordered" evidence="1">
    <location>
        <begin position="100"/>
        <end position="124"/>
    </location>
</feature>
<dbReference type="Proteomes" id="UP000612055">
    <property type="component" value="Unassembled WGS sequence"/>
</dbReference>
<name>A0A836BY71_9CHLO</name>
<keyword evidence="3" id="KW-1185">Reference proteome</keyword>
<protein>
    <submittedName>
        <fullName evidence="2">Uncharacterized protein</fullName>
    </submittedName>
</protein>
<evidence type="ECO:0000313" key="3">
    <source>
        <dbReference type="Proteomes" id="UP000612055"/>
    </source>
</evidence>
<proteinExistence type="predicted"/>
<feature type="compositionally biased region" description="Low complexity" evidence="1">
    <location>
        <begin position="113"/>
        <end position="124"/>
    </location>
</feature>
<feature type="compositionally biased region" description="Gly residues" evidence="1">
    <location>
        <begin position="144"/>
        <end position="153"/>
    </location>
</feature>
<comment type="caution">
    <text evidence="2">The sequence shown here is derived from an EMBL/GenBank/DDBJ whole genome shotgun (WGS) entry which is preliminary data.</text>
</comment>
<evidence type="ECO:0000256" key="1">
    <source>
        <dbReference type="SAM" id="MobiDB-lite"/>
    </source>
</evidence>
<evidence type="ECO:0000313" key="2">
    <source>
        <dbReference type="EMBL" id="KAG2493270.1"/>
    </source>
</evidence>
<feature type="region of interest" description="Disordered" evidence="1">
    <location>
        <begin position="134"/>
        <end position="153"/>
    </location>
</feature>
<gene>
    <name evidence="2" type="ORF">HYH03_008407</name>
</gene>
<reference evidence="2" key="1">
    <citation type="journal article" date="2020" name="bioRxiv">
        <title>Comparative genomics of Chlamydomonas.</title>
        <authorList>
            <person name="Craig R.J."/>
            <person name="Hasan A.R."/>
            <person name="Ness R.W."/>
            <person name="Keightley P.D."/>
        </authorList>
    </citation>
    <scope>NUCLEOTIDE SEQUENCE</scope>
    <source>
        <strain evidence="2">CCAP 11/70</strain>
    </source>
</reference>
<dbReference type="AlphaFoldDB" id="A0A836BY71"/>
<dbReference type="EMBL" id="JAEHOE010000038">
    <property type="protein sequence ID" value="KAG2493270.1"/>
    <property type="molecule type" value="Genomic_DNA"/>
</dbReference>
<sequence>MAKEDVEAELQRVQREVDEAGGEIKETQRQLKALADQLRSASLSDAEATERVITEHLRMREERLWMWEEHLRMREKHLRKEKEQLLALLLCDLSRHSAVPAGHSPVPAGDRMTTGAGATGSTHAACPATLPEAAESSYGEGDEGGSSGAGSSDGCGHSFDGCGRSLDGDDGDEALRVAALESLFQQACMAALRRPEVYEAAGLQEPPTGFIPPTREELLDWFQPR</sequence>
<accession>A0A836BY71</accession>
<feature type="region of interest" description="Disordered" evidence="1">
    <location>
        <begin position="1"/>
        <end position="21"/>
    </location>
</feature>
<organism evidence="2 3">
    <name type="scientific">Edaphochlamys debaryana</name>
    <dbReference type="NCBI Taxonomy" id="47281"/>
    <lineage>
        <taxon>Eukaryota</taxon>
        <taxon>Viridiplantae</taxon>
        <taxon>Chlorophyta</taxon>
        <taxon>core chlorophytes</taxon>
        <taxon>Chlorophyceae</taxon>
        <taxon>CS clade</taxon>
        <taxon>Chlamydomonadales</taxon>
        <taxon>Chlamydomonadales incertae sedis</taxon>
        <taxon>Edaphochlamys</taxon>
    </lineage>
</organism>